<organism evidence="1">
    <name type="scientific">Myoviridae sp. ctshb19</name>
    <dbReference type="NCBI Taxonomy" id="2825194"/>
    <lineage>
        <taxon>Viruses</taxon>
        <taxon>Duplodnaviria</taxon>
        <taxon>Heunggongvirae</taxon>
        <taxon>Uroviricota</taxon>
        <taxon>Caudoviricetes</taxon>
    </lineage>
</organism>
<sequence length="210" mass="23874">MMFYHSVSAMANNRSIIEAFAHKMGWPLDQAAAALAAYSTGLYLPTITEVKALSNLPDFETEWRLALYAFHILELQRAGADLSVLVVGQSTINKWARGQRLLKPVSRRRILELFGVDVDRVPPDRQFVYTDEQRPKVYFDPRRCQLRAPYHVWAMTQVHDTMFVIRAESKKELMELDSVLKEHGIPTTPTGDFICAVIPATSASIYYAKP</sequence>
<evidence type="ECO:0000313" key="1">
    <source>
        <dbReference type="EMBL" id="DAF93489.1"/>
    </source>
</evidence>
<proteinExistence type="predicted"/>
<name>A0A8S5UG64_9CAUD</name>
<reference evidence="1" key="1">
    <citation type="journal article" date="2021" name="Proc. Natl. Acad. Sci. U.S.A.">
        <title>A Catalog of Tens of Thousands of Viruses from Human Metagenomes Reveals Hidden Associations with Chronic Diseases.</title>
        <authorList>
            <person name="Tisza M.J."/>
            <person name="Buck C.B."/>
        </authorList>
    </citation>
    <scope>NUCLEOTIDE SEQUENCE</scope>
    <source>
        <strain evidence="1">Ctshb19</strain>
    </source>
</reference>
<accession>A0A8S5UG64</accession>
<dbReference type="EMBL" id="BK016086">
    <property type="protein sequence ID" value="DAF93489.1"/>
    <property type="molecule type" value="Genomic_DNA"/>
</dbReference>
<protein>
    <submittedName>
        <fullName evidence="1">HipB, HipA/DNA Complex, multidrug tolerance, autorepression, promoter.77A</fullName>
    </submittedName>
</protein>